<dbReference type="PANTHER" id="PTHR43606">
    <property type="entry name" value="PHOSPHATASE, PUTATIVE (AFU_ORTHOLOGUE AFUA_6G08710)-RELATED"/>
    <property type="match status" value="1"/>
</dbReference>
<dbReference type="Pfam" id="PF09423">
    <property type="entry name" value="PhoD"/>
    <property type="match status" value="1"/>
</dbReference>
<dbReference type="InterPro" id="IPR038607">
    <property type="entry name" value="PhoD-like_sf"/>
</dbReference>
<proteinExistence type="predicted"/>
<evidence type="ECO:0000313" key="4">
    <source>
        <dbReference type="EMBL" id="KAF8710833.1"/>
    </source>
</evidence>
<dbReference type="SUPFAM" id="SSF56300">
    <property type="entry name" value="Metallo-dependent phosphatases"/>
    <property type="match status" value="1"/>
</dbReference>
<gene>
    <name evidence="4" type="ORF">RHS03_01748</name>
</gene>
<keyword evidence="2" id="KW-0472">Membrane</keyword>
<protein>
    <submittedName>
        <fullName evidence="4">PhoD-like phosphatase</fullName>
    </submittedName>
</protein>
<dbReference type="CDD" id="cd07389">
    <property type="entry name" value="MPP_PhoD"/>
    <property type="match status" value="1"/>
</dbReference>
<evidence type="ECO:0000313" key="5">
    <source>
        <dbReference type="Proteomes" id="UP000602905"/>
    </source>
</evidence>
<dbReference type="Gene3D" id="3.60.21.70">
    <property type="entry name" value="PhoD-like phosphatase"/>
    <property type="match status" value="1"/>
</dbReference>
<feature type="compositionally biased region" description="Low complexity" evidence="1">
    <location>
        <begin position="226"/>
        <end position="243"/>
    </location>
</feature>
<evidence type="ECO:0000259" key="3">
    <source>
        <dbReference type="Pfam" id="PF09423"/>
    </source>
</evidence>
<dbReference type="PANTHER" id="PTHR43606:SF2">
    <property type="entry name" value="ALKALINE PHOSPHATASE FAMILY PROTEIN (AFU_ORTHOLOGUE AFUA_5G03860)"/>
    <property type="match status" value="1"/>
</dbReference>
<accession>A0A8H7HWP3</accession>
<feature type="compositionally biased region" description="Acidic residues" evidence="1">
    <location>
        <begin position="426"/>
        <end position="437"/>
    </location>
</feature>
<reference evidence="4" key="1">
    <citation type="submission" date="2020-09" db="EMBL/GenBank/DDBJ databases">
        <title>Comparative genome analyses of four rice-infecting Rhizoctonia solani isolates reveal extensive enrichment of homogalacturonan modification genes.</title>
        <authorList>
            <person name="Lee D.-Y."/>
            <person name="Jeon J."/>
            <person name="Kim K.-T."/>
            <person name="Cheong K."/>
            <person name="Song H."/>
            <person name="Choi G."/>
            <person name="Ko J."/>
            <person name="Opiyo S.O."/>
            <person name="Zuo S."/>
            <person name="Madhav S."/>
            <person name="Lee Y.-H."/>
            <person name="Wang G.-L."/>
        </authorList>
    </citation>
    <scope>NUCLEOTIDE SEQUENCE</scope>
    <source>
        <strain evidence="4">AG1-IA WGL</strain>
    </source>
</reference>
<feature type="transmembrane region" description="Helical" evidence="2">
    <location>
        <begin position="66"/>
        <end position="85"/>
    </location>
</feature>
<dbReference type="OrthoDB" id="2100241at2759"/>
<sequence length="871" mass="96627">MVPFVMTAMPANQNTRRLDKRYRHGGGHSNLVVVVRLRVVGAFQRNLRNPPDTPAALIMTTSVPPYSRVASIFSILFRGACYVFFRIIPGRVAPPIIVFFYGIYTLAYWLGGRQVPALDRAKLEAAKEKQANGSGNGHVDDTPAIAKYRDTDNAPGTTMLLTLPSSSRMLRRISLAANSILFLMAMDYVSKPHFQPANDLQFARVGAVDSTSAKIVVRYPGPPEPSTTAATTTTTTTTTTDASIPTPSIIEAIHDAVDGILPEITLPEIVEELLTSAPTPRTTSLRVQWRNAGLASGTLESVWTDGPIVEMSESRDWVGMVKLTGLQASTEYEYRLVDLDGELWSSAGNQLSFRTTPDSRLAGGSHFRFVSTSCVIPNFPYSVLAESTHIRGFDLLADHIWPAQLQAKETPSEVQEEPVAAPAAEESPEPTDEEAPESDIPTYTVVDATPSPLDNEQVPLVSTEVPPETPSKPAPMVEFLMMMGDFIYADVPYYFGDTIQAYRRLYRRVYASKSFRRIYERLPTYNIYDDHEFINNFGANGNDSSSPYLNASQAYEIYNGQANPDAKTKGVYYYDFRHGDTAFFVMDTRRYRSPPPTQKPYPFPMNLFTPLIQAVAEGRNPFAAYFGEPNSPVSSNPIAEAVDETSRTMLGEAQLAALHSWIADVNQTATWKFVVSSVPLTAMWAGYDGHVDLWAGYMHERDTVLSLLSSVPNVVVLSGDRHEFAAVEFPRGKHLVREYSTSPLNQFYVPWAHTLSPKNARNITLVRQNIITTETGEEHIEEVAEEVEEEVLVKYHPSGNHKWTTIEVDSTDSNAPTLKVELYVNGKLEWDQKVVGEPVELSHPTALAIPAQVQGVVQSLKNSLKGWFRSH</sequence>
<dbReference type="InterPro" id="IPR052900">
    <property type="entry name" value="Phospholipid_Metab_Enz"/>
</dbReference>
<feature type="region of interest" description="Disordered" evidence="1">
    <location>
        <begin position="219"/>
        <end position="243"/>
    </location>
</feature>
<dbReference type="InterPro" id="IPR018946">
    <property type="entry name" value="PhoD-like_MPP"/>
</dbReference>
<dbReference type="AlphaFoldDB" id="A0A8H7HWP3"/>
<keyword evidence="2" id="KW-0812">Transmembrane</keyword>
<evidence type="ECO:0000256" key="2">
    <source>
        <dbReference type="SAM" id="Phobius"/>
    </source>
</evidence>
<evidence type="ECO:0000256" key="1">
    <source>
        <dbReference type="SAM" id="MobiDB-lite"/>
    </source>
</evidence>
<dbReference type="Proteomes" id="UP000602905">
    <property type="component" value="Unassembled WGS sequence"/>
</dbReference>
<dbReference type="InterPro" id="IPR029052">
    <property type="entry name" value="Metallo-depent_PP-like"/>
</dbReference>
<comment type="caution">
    <text evidence="4">The sequence shown here is derived from an EMBL/GenBank/DDBJ whole genome shotgun (WGS) entry which is preliminary data.</text>
</comment>
<name>A0A8H7HWP3_9AGAM</name>
<organism evidence="4 5">
    <name type="scientific">Rhizoctonia solani</name>
    <dbReference type="NCBI Taxonomy" id="456999"/>
    <lineage>
        <taxon>Eukaryota</taxon>
        <taxon>Fungi</taxon>
        <taxon>Dikarya</taxon>
        <taxon>Basidiomycota</taxon>
        <taxon>Agaricomycotina</taxon>
        <taxon>Agaricomycetes</taxon>
        <taxon>Cantharellales</taxon>
        <taxon>Ceratobasidiaceae</taxon>
        <taxon>Rhizoctonia</taxon>
    </lineage>
</organism>
<feature type="region of interest" description="Disordered" evidence="1">
    <location>
        <begin position="408"/>
        <end position="441"/>
    </location>
</feature>
<feature type="non-terminal residue" evidence="4">
    <location>
        <position position="871"/>
    </location>
</feature>
<feature type="transmembrane region" description="Helical" evidence="2">
    <location>
        <begin position="92"/>
        <end position="111"/>
    </location>
</feature>
<keyword evidence="2" id="KW-1133">Transmembrane helix</keyword>
<feature type="domain" description="PhoD-like phosphatase metallophosphatase" evidence="3">
    <location>
        <begin position="479"/>
        <end position="749"/>
    </location>
</feature>
<dbReference type="EMBL" id="JACYCD010000047">
    <property type="protein sequence ID" value="KAF8710833.1"/>
    <property type="molecule type" value="Genomic_DNA"/>
</dbReference>